<feature type="domain" description="Methyltransferase" evidence="4">
    <location>
        <begin position="69"/>
        <end position="174"/>
    </location>
</feature>
<proteinExistence type="predicted"/>
<name>A0ABS0XF10_9ACTN</name>
<keyword evidence="2" id="KW-0808">Transferase</keyword>
<dbReference type="Proteomes" id="UP000634780">
    <property type="component" value="Unassembled WGS sequence"/>
</dbReference>
<dbReference type="EMBL" id="JAEKOZ010000029">
    <property type="protein sequence ID" value="MBJ3811770.1"/>
    <property type="molecule type" value="Genomic_DNA"/>
</dbReference>
<dbReference type="Pfam" id="PF13649">
    <property type="entry name" value="Methyltransf_25"/>
    <property type="match status" value="1"/>
</dbReference>
<dbReference type="GO" id="GO:0008168">
    <property type="term" value="F:methyltransferase activity"/>
    <property type="evidence" value="ECO:0007669"/>
    <property type="project" value="UniProtKB-KW"/>
</dbReference>
<reference evidence="5 6" key="1">
    <citation type="submission" date="2020-12" db="EMBL/GenBank/DDBJ databases">
        <title>Streptomyces typhae sp. nov., a novel endophytic actinomycete isolated from the root of cattail pollen (Typha angustifolia L.).</title>
        <authorList>
            <person name="Peng C."/>
            <person name="Liu C."/>
        </authorList>
    </citation>
    <scope>NUCLEOTIDE SEQUENCE [LARGE SCALE GENOMIC DNA]</scope>
    <source>
        <strain evidence="5 6">JCM 4753</strain>
    </source>
</reference>
<organism evidence="5 6">
    <name type="scientific">Streptomyces flavofungini</name>
    <dbReference type="NCBI Taxonomy" id="68200"/>
    <lineage>
        <taxon>Bacteria</taxon>
        <taxon>Bacillati</taxon>
        <taxon>Actinomycetota</taxon>
        <taxon>Actinomycetes</taxon>
        <taxon>Kitasatosporales</taxon>
        <taxon>Streptomycetaceae</taxon>
        <taxon>Streptomyces</taxon>
    </lineage>
</organism>
<evidence type="ECO:0000256" key="3">
    <source>
        <dbReference type="SAM" id="MobiDB-lite"/>
    </source>
</evidence>
<sequence length="313" mass="33144">MTETAASPPPATRSARTVARPATADERKAALAGLFDRSAPTYERVGVNHFADLGQRLIGHADVLPGDRILDIGCGTGAVLVPAARATGTTGSAVGVDLSAGMVARSRAALREAGLTHAHAVVADAETIDWDAQGGVHPPADGTLDVVCAGISLFFLPHPRQAVSRYRELLGPGGRLAVSWWGRPDPRWDPVFAASAPYGRGGSSHALPEDSPFRSVAALHAMLEEAGYASVETVEEPCVTRFRGPHQWWDWVWSTAGRMFWEGVPAESRERAEAAVNAELDRLRAPDGSLTSTSAVRFTVARAQRSPGSGAMR</sequence>
<protein>
    <submittedName>
        <fullName evidence="5">Methyltransferase domain-containing protein</fullName>
    </submittedName>
</protein>
<dbReference type="InterPro" id="IPR041698">
    <property type="entry name" value="Methyltransf_25"/>
</dbReference>
<evidence type="ECO:0000256" key="1">
    <source>
        <dbReference type="ARBA" id="ARBA00022603"/>
    </source>
</evidence>
<dbReference type="CDD" id="cd02440">
    <property type="entry name" value="AdoMet_MTases"/>
    <property type="match status" value="1"/>
</dbReference>
<dbReference type="InterPro" id="IPR029063">
    <property type="entry name" value="SAM-dependent_MTases_sf"/>
</dbReference>
<feature type="compositionally biased region" description="Low complexity" evidence="3">
    <location>
        <begin position="1"/>
        <end position="17"/>
    </location>
</feature>
<evidence type="ECO:0000259" key="4">
    <source>
        <dbReference type="Pfam" id="PF13649"/>
    </source>
</evidence>
<dbReference type="PANTHER" id="PTHR43861">
    <property type="entry name" value="TRANS-ACONITATE 2-METHYLTRANSFERASE-RELATED"/>
    <property type="match status" value="1"/>
</dbReference>
<dbReference type="PANTHER" id="PTHR43861:SF1">
    <property type="entry name" value="TRANS-ACONITATE 2-METHYLTRANSFERASE"/>
    <property type="match status" value="1"/>
</dbReference>
<comment type="caution">
    <text evidence="5">The sequence shown here is derived from an EMBL/GenBank/DDBJ whole genome shotgun (WGS) entry which is preliminary data.</text>
</comment>
<gene>
    <name evidence="5" type="ORF">JGB26_32565</name>
</gene>
<dbReference type="RefSeq" id="WP_190120194.1">
    <property type="nucleotide sequence ID" value="NZ_BMVR01000021.1"/>
</dbReference>
<keyword evidence="6" id="KW-1185">Reference proteome</keyword>
<keyword evidence="1 5" id="KW-0489">Methyltransferase</keyword>
<evidence type="ECO:0000313" key="5">
    <source>
        <dbReference type="EMBL" id="MBJ3811770.1"/>
    </source>
</evidence>
<feature type="region of interest" description="Disordered" evidence="3">
    <location>
        <begin position="1"/>
        <end position="23"/>
    </location>
</feature>
<dbReference type="SUPFAM" id="SSF53335">
    <property type="entry name" value="S-adenosyl-L-methionine-dependent methyltransferases"/>
    <property type="match status" value="1"/>
</dbReference>
<evidence type="ECO:0000313" key="6">
    <source>
        <dbReference type="Proteomes" id="UP000634780"/>
    </source>
</evidence>
<accession>A0ABS0XF10</accession>
<evidence type="ECO:0000256" key="2">
    <source>
        <dbReference type="ARBA" id="ARBA00022679"/>
    </source>
</evidence>
<dbReference type="Gene3D" id="3.40.50.150">
    <property type="entry name" value="Vaccinia Virus protein VP39"/>
    <property type="match status" value="1"/>
</dbReference>
<dbReference type="GO" id="GO:0032259">
    <property type="term" value="P:methylation"/>
    <property type="evidence" value="ECO:0007669"/>
    <property type="project" value="UniProtKB-KW"/>
</dbReference>